<protein>
    <submittedName>
        <fullName evidence="2">Glycosyl transferase family 2</fullName>
    </submittedName>
</protein>
<evidence type="ECO:0000313" key="3">
    <source>
        <dbReference type="Proteomes" id="UP000217343"/>
    </source>
</evidence>
<feature type="domain" description="Glycosyltransferase 2-like" evidence="1">
    <location>
        <begin position="416"/>
        <end position="581"/>
    </location>
</feature>
<accession>A0A250JYW0</accession>
<dbReference type="Gene3D" id="3.90.550.10">
    <property type="entry name" value="Spore Coat Polysaccharide Biosynthesis Protein SpsA, Chain A"/>
    <property type="match status" value="1"/>
</dbReference>
<gene>
    <name evidence="2" type="ORF">MYMAC_004509</name>
</gene>
<dbReference type="EMBL" id="CP022203">
    <property type="protein sequence ID" value="ATB48878.1"/>
    <property type="molecule type" value="Genomic_DNA"/>
</dbReference>
<dbReference type="CDD" id="cd00761">
    <property type="entry name" value="Glyco_tranf_GTA_type"/>
    <property type="match status" value="1"/>
</dbReference>
<reference evidence="2 3" key="1">
    <citation type="submission" date="2017-06" db="EMBL/GenBank/DDBJ databases">
        <title>Sequencing and comparative analysis of myxobacterial genomes.</title>
        <authorList>
            <person name="Rupp O."/>
            <person name="Goesmann A."/>
            <person name="Sogaard-Andersen L."/>
        </authorList>
    </citation>
    <scope>NUCLEOTIDE SEQUENCE [LARGE SCALE GENOMIC DNA]</scope>
    <source>
        <strain evidence="2 3">DSM 14697</strain>
    </source>
</reference>
<dbReference type="Gene3D" id="3.40.50.2000">
    <property type="entry name" value="Glycogen Phosphorylase B"/>
    <property type="match status" value="1"/>
</dbReference>
<dbReference type="InterPro" id="IPR050834">
    <property type="entry name" value="Glycosyltransf_2"/>
</dbReference>
<organism evidence="2 3">
    <name type="scientific">Corallococcus macrosporus DSM 14697</name>
    <dbReference type="NCBI Taxonomy" id="1189310"/>
    <lineage>
        <taxon>Bacteria</taxon>
        <taxon>Pseudomonadati</taxon>
        <taxon>Myxococcota</taxon>
        <taxon>Myxococcia</taxon>
        <taxon>Myxococcales</taxon>
        <taxon>Cystobacterineae</taxon>
        <taxon>Myxococcaceae</taxon>
        <taxon>Corallococcus</taxon>
    </lineage>
</organism>
<evidence type="ECO:0000313" key="2">
    <source>
        <dbReference type="EMBL" id="ATB48878.1"/>
    </source>
</evidence>
<proteinExistence type="predicted"/>
<dbReference type="SUPFAM" id="SSF53756">
    <property type="entry name" value="UDP-Glycosyltransferase/glycogen phosphorylase"/>
    <property type="match status" value="1"/>
</dbReference>
<dbReference type="PANTHER" id="PTHR43685:SF2">
    <property type="entry name" value="GLYCOSYLTRANSFERASE 2-LIKE DOMAIN-CONTAINING PROTEIN"/>
    <property type="match status" value="1"/>
</dbReference>
<dbReference type="GO" id="GO:0016740">
    <property type="term" value="F:transferase activity"/>
    <property type="evidence" value="ECO:0007669"/>
    <property type="project" value="UniProtKB-KW"/>
</dbReference>
<dbReference type="PANTHER" id="PTHR43685">
    <property type="entry name" value="GLYCOSYLTRANSFERASE"/>
    <property type="match status" value="1"/>
</dbReference>
<sequence>MSKTRVCLVTDELYPFTPGGIGRVAHNLIMDSQRQGADVEFHVLFPATVPVQKAQVELFFGGRVKAHLCEFREPHQSTADAHGLYPPTEAFRDSRWHGESLELMRYLKAREAEGLRFDVIEFADFRGWAFATLQEKHLGLAFGQTTLSVRLHSSYGTLMHHEPNTLEVENVGRFEIERKSLLDADLVVGHLPCIAEFNRRFYGFDDAWMRKVRVEFPPVVMESPAEQAAAWDVPATERNLVFVTKIQHFKQPDVFVRGAVLLMRTWPEYQGKAILACHAFDSEFLAEVKALIPTDLADRFVFIKPGPDREAHMRAGVVVITSSYESLNLTAYEASIAGSRLVLNSACLAFGDDSPFVDGVHCHKYDGGLDSLVVAMRKALEGPALAPVRWTVDRPYWERHVPEAPAARASRTPLVSVVIINHDQGIFLPIALQGVAASTYPEVEVIVVDDGSTSPFDMQVLRRLERSESEGPGLRVIRSPVHRGFSGARNLGVRAARGAYVVFLESDESLSPDFIQHAVAALESRSVFAGVVPTGGRFHSSEELANRQFKGFMTYLGDCPTYSLVANRVSAPTALLRREVLERHAFNESLTGYADWEFYLRVVQDGHRLLVTNQVHFFSRRGQDITPSASQRRQHFRWLVRLLEGVPTPLHPSTRLFALLAHSSDAMTDPFGALAPQQSAQPETSAALESAQALAEAVRPLRYDVVDVMNAALKRLPLVHPLLKQAVVGRPAPSGNDSASGGDAVVSHAEAPPLRYVLVDRANVLFKRVPVLHRALRSTVRRLT</sequence>
<dbReference type="AlphaFoldDB" id="A0A250JYW0"/>
<dbReference type="KEGG" id="mmas:MYMAC_004509"/>
<dbReference type="Pfam" id="PF00535">
    <property type="entry name" value="Glycos_transf_2"/>
    <property type="match status" value="1"/>
</dbReference>
<evidence type="ECO:0000259" key="1">
    <source>
        <dbReference type="Pfam" id="PF00535"/>
    </source>
</evidence>
<dbReference type="InterPro" id="IPR001173">
    <property type="entry name" value="Glyco_trans_2-like"/>
</dbReference>
<dbReference type="InterPro" id="IPR029044">
    <property type="entry name" value="Nucleotide-diphossugar_trans"/>
</dbReference>
<keyword evidence="2" id="KW-0808">Transferase</keyword>
<dbReference type="GO" id="GO:0044010">
    <property type="term" value="P:single-species biofilm formation"/>
    <property type="evidence" value="ECO:0007669"/>
    <property type="project" value="TreeGrafter"/>
</dbReference>
<name>A0A250JYW0_9BACT</name>
<dbReference type="OrthoDB" id="9807414at2"/>
<dbReference type="SUPFAM" id="SSF53448">
    <property type="entry name" value="Nucleotide-diphospho-sugar transferases"/>
    <property type="match status" value="1"/>
</dbReference>
<dbReference type="Proteomes" id="UP000217343">
    <property type="component" value="Chromosome"/>
</dbReference>
<dbReference type="RefSeq" id="WP_095959621.1">
    <property type="nucleotide sequence ID" value="NZ_CP022203.1"/>
</dbReference>
<keyword evidence="3" id="KW-1185">Reference proteome</keyword>